<keyword evidence="6 10" id="KW-0067">ATP-binding</keyword>
<evidence type="ECO:0000313" key="16">
    <source>
        <dbReference type="EMBL" id="CAH2245543.1"/>
    </source>
</evidence>
<dbReference type="GO" id="GO:0005524">
    <property type="term" value="F:ATP binding"/>
    <property type="evidence" value="ECO:0007669"/>
    <property type="project" value="UniProtKB-UniRule"/>
</dbReference>
<dbReference type="GO" id="GO:0007165">
    <property type="term" value="P:signal transduction"/>
    <property type="evidence" value="ECO:0007669"/>
    <property type="project" value="InterPro"/>
</dbReference>
<dbReference type="Pfam" id="PF00069">
    <property type="entry name" value="Pkinase"/>
    <property type="match status" value="1"/>
</dbReference>
<evidence type="ECO:0000256" key="10">
    <source>
        <dbReference type="PROSITE-ProRule" id="PRU10141"/>
    </source>
</evidence>
<evidence type="ECO:0000259" key="13">
    <source>
        <dbReference type="PROSITE" id="PS50011"/>
    </source>
</evidence>
<reference evidence="16" key="1">
    <citation type="submission" date="2022-03" db="EMBL/GenBank/DDBJ databases">
        <authorList>
            <person name="Alioto T."/>
            <person name="Alioto T."/>
            <person name="Gomez Garrido J."/>
        </authorList>
    </citation>
    <scope>NUCLEOTIDE SEQUENCE</scope>
</reference>
<dbReference type="InterPro" id="IPR000961">
    <property type="entry name" value="AGC-kinase_C"/>
</dbReference>
<dbReference type="GO" id="GO:0004697">
    <property type="term" value="F:diacylglycerol-dependent serine/threonine kinase activity"/>
    <property type="evidence" value="ECO:0007669"/>
    <property type="project" value="UniProtKB-EC"/>
</dbReference>
<dbReference type="PROSITE" id="PS50011">
    <property type="entry name" value="PROTEIN_KINASE_DOM"/>
    <property type="match status" value="1"/>
</dbReference>
<dbReference type="PROSITE" id="PS00108">
    <property type="entry name" value="PROTEIN_KINASE_ST"/>
    <property type="match status" value="1"/>
</dbReference>
<dbReference type="PROSITE" id="PS51285">
    <property type="entry name" value="AGC_KINASE_CTER"/>
    <property type="match status" value="1"/>
</dbReference>
<dbReference type="InterPro" id="IPR036274">
    <property type="entry name" value="HR1_rpt_sf"/>
</dbReference>
<dbReference type="InterPro" id="IPR011009">
    <property type="entry name" value="Kinase-like_dom_sf"/>
</dbReference>
<feature type="domain" description="REM-1" evidence="15">
    <location>
        <begin position="224"/>
        <end position="306"/>
    </location>
</feature>
<keyword evidence="4 10" id="KW-0547">Nucleotide-binding</keyword>
<name>A0AAD1R9H7_PELCU</name>
<feature type="region of interest" description="Disordered" evidence="12">
    <location>
        <begin position="180"/>
        <end position="236"/>
    </location>
</feature>
<keyword evidence="3" id="KW-0808">Transferase</keyword>
<evidence type="ECO:0000256" key="1">
    <source>
        <dbReference type="ARBA" id="ARBA00022527"/>
    </source>
</evidence>
<dbReference type="SMART" id="SM00742">
    <property type="entry name" value="Hr1"/>
    <property type="match status" value="2"/>
</dbReference>
<dbReference type="Gene3D" id="1.10.510.10">
    <property type="entry name" value="Transferase(Phosphotransferase) domain 1"/>
    <property type="match status" value="1"/>
</dbReference>
<dbReference type="FunFam" id="1.10.510.10:FF:000210">
    <property type="entry name" value="Non-specific serine/threonine protein kinase"/>
    <property type="match status" value="1"/>
</dbReference>
<sequence length="767" mass="85405">MSVIKTEYTGGGHRRLAGSSSQADNAKLSALQKQLDIELKVKQGAENLVKAYSNDPPKNAKHIAAVQKKLKGSEKKIASLRSRIQSLIKEQPSLPAPETDVNTVAPSLLVTDTQEPEPSGDFPLKSINPPDVELDLEVPPALSQTFLDGIQREISAYIKIQNILAQLARGQIPDAVEQKVDQLPESPNSQDSLHTVRGSSASDSFSTVDLNSSTSDISLESTEISDAPASDTSSQAENTKLSALLKQLDIELKVKHGADNLIKAYSNDPSKNAKHIAAVQEILQDSENKIASLRSLIQSLIKEQPSLPAPETDVNTVAPSLLVTDTQEPEPAGDFPIFPMKPIVLPDVELDLETPQTFSYRIKSEISIYIEFPDFLAQDYGEGHEYTSDSKHIITNPTPDVISEPDRTDSPLDNSVREPSETSEDVRIQPQLPLTMEDFQLRCVLGRGSFGKVLLAKYKDTDHMYALKVIKKGDIESSPMLDSLLIEKRVFQAVTNRRHPFLINLFGSFHNQDHAIFAMEYAAGSDLRAHISNRRPFPEPRAIFYSACVVLGLEFLHEQKIIHRDLKIENIVLDEKGFAKITDFGLCKEGIGYGDTTGSPRGTPHYVAPEVCKGEPYTRAVDWWSFGVVIYVMLSGKFPFESHDMNNLTASIIKGKFIYPESLSRNATSIIKQLLTKKVKARLGASKKDAQDVKEHPFFEQIDWAALLLKNVMPPFVPAIRFAEDVRYFSCMFTIEDPILTPTERRTEIPCYEAEAYEDFNWRADWN</sequence>
<dbReference type="AlphaFoldDB" id="A0AAD1R9H7"/>
<dbReference type="SMART" id="SM00133">
    <property type="entry name" value="S_TK_X"/>
    <property type="match status" value="1"/>
</dbReference>
<dbReference type="SUPFAM" id="SSF46585">
    <property type="entry name" value="HR1 repeat"/>
    <property type="match status" value="2"/>
</dbReference>
<keyword evidence="17" id="KW-1185">Reference proteome</keyword>
<dbReference type="SMART" id="SM00220">
    <property type="entry name" value="S_TKc"/>
    <property type="match status" value="1"/>
</dbReference>
<evidence type="ECO:0000256" key="9">
    <source>
        <dbReference type="PROSITE-ProRule" id="PRU01207"/>
    </source>
</evidence>
<keyword evidence="1" id="KW-0723">Serine/threonine-protein kinase</keyword>
<dbReference type="FunFam" id="3.30.200.20:FF:000474">
    <property type="entry name" value="Serine/threonine-protein kinase N2-like"/>
    <property type="match status" value="1"/>
</dbReference>
<dbReference type="Proteomes" id="UP001295444">
    <property type="component" value="Chromosome 02"/>
</dbReference>
<protein>
    <submittedName>
        <fullName evidence="16">Serine threonine- kinase N2 isoform X2</fullName>
    </submittedName>
</protein>
<dbReference type="EMBL" id="OW240913">
    <property type="protein sequence ID" value="CAH2245543.1"/>
    <property type="molecule type" value="Genomic_DNA"/>
</dbReference>
<dbReference type="PROSITE" id="PS51860">
    <property type="entry name" value="REM_1"/>
    <property type="match status" value="2"/>
</dbReference>
<evidence type="ECO:0000313" key="17">
    <source>
        <dbReference type="Proteomes" id="UP001295444"/>
    </source>
</evidence>
<dbReference type="InterPro" id="IPR011072">
    <property type="entry name" value="HR1_rho-bd"/>
</dbReference>
<keyword evidence="2" id="KW-0597">Phosphoprotein</keyword>
<evidence type="ECO:0000259" key="15">
    <source>
        <dbReference type="PROSITE" id="PS51860"/>
    </source>
</evidence>
<comment type="catalytic activity">
    <reaction evidence="7">
        <text>L-threonyl-[protein] + ATP = O-phospho-L-threonyl-[protein] + ADP + H(+)</text>
        <dbReference type="Rhea" id="RHEA:46608"/>
        <dbReference type="Rhea" id="RHEA-COMP:11060"/>
        <dbReference type="Rhea" id="RHEA-COMP:11605"/>
        <dbReference type="ChEBI" id="CHEBI:15378"/>
        <dbReference type="ChEBI" id="CHEBI:30013"/>
        <dbReference type="ChEBI" id="CHEBI:30616"/>
        <dbReference type="ChEBI" id="CHEBI:61977"/>
        <dbReference type="ChEBI" id="CHEBI:456216"/>
        <dbReference type="EC" id="2.7.11.13"/>
    </reaction>
</comment>
<dbReference type="SUPFAM" id="SSF56112">
    <property type="entry name" value="Protein kinase-like (PK-like)"/>
    <property type="match status" value="1"/>
</dbReference>
<dbReference type="Gene3D" id="1.10.287.160">
    <property type="entry name" value="HR1 repeat"/>
    <property type="match status" value="2"/>
</dbReference>
<keyword evidence="9 11" id="KW-0175">Coiled coil</keyword>
<dbReference type="InterPro" id="IPR008271">
    <property type="entry name" value="Ser/Thr_kinase_AS"/>
</dbReference>
<evidence type="ECO:0000256" key="7">
    <source>
        <dbReference type="ARBA" id="ARBA00047272"/>
    </source>
</evidence>
<feature type="binding site" evidence="10">
    <location>
        <position position="472"/>
    </location>
    <ligand>
        <name>ATP</name>
        <dbReference type="ChEBI" id="CHEBI:30616"/>
    </ligand>
</feature>
<evidence type="ECO:0000256" key="12">
    <source>
        <dbReference type="SAM" id="MobiDB-lite"/>
    </source>
</evidence>
<evidence type="ECO:0000256" key="11">
    <source>
        <dbReference type="SAM" id="Coils"/>
    </source>
</evidence>
<evidence type="ECO:0000256" key="8">
    <source>
        <dbReference type="ARBA" id="ARBA00047470"/>
    </source>
</evidence>
<feature type="coiled-coil region" evidence="11">
    <location>
        <begin position="276"/>
        <end position="303"/>
    </location>
</feature>
<dbReference type="InterPro" id="IPR000719">
    <property type="entry name" value="Prot_kinase_dom"/>
</dbReference>
<dbReference type="Gene3D" id="3.30.200.20">
    <property type="entry name" value="Phosphorylase Kinase, domain 1"/>
    <property type="match status" value="1"/>
</dbReference>
<feature type="coiled-coil region" evidence="11">
    <location>
        <begin position="63"/>
        <end position="90"/>
    </location>
</feature>
<feature type="compositionally biased region" description="Polar residues" evidence="12">
    <location>
        <begin position="185"/>
        <end position="236"/>
    </location>
</feature>
<feature type="domain" description="REM-1" evidence="15">
    <location>
        <begin position="12"/>
        <end position="93"/>
    </location>
</feature>
<feature type="region of interest" description="Disordered" evidence="12">
    <location>
        <begin position="1"/>
        <end position="25"/>
    </location>
</feature>
<dbReference type="PROSITE" id="PS00107">
    <property type="entry name" value="PROTEIN_KINASE_ATP"/>
    <property type="match status" value="1"/>
</dbReference>
<evidence type="ECO:0000256" key="6">
    <source>
        <dbReference type="ARBA" id="ARBA00022840"/>
    </source>
</evidence>
<keyword evidence="5 16" id="KW-0418">Kinase</keyword>
<accession>A0AAD1R9H7</accession>
<evidence type="ECO:0000256" key="5">
    <source>
        <dbReference type="ARBA" id="ARBA00022777"/>
    </source>
</evidence>
<comment type="catalytic activity">
    <reaction evidence="8">
        <text>L-seryl-[protein] + ATP = O-phospho-L-seryl-[protein] + ADP + H(+)</text>
        <dbReference type="Rhea" id="RHEA:17989"/>
        <dbReference type="Rhea" id="RHEA-COMP:9863"/>
        <dbReference type="Rhea" id="RHEA-COMP:11604"/>
        <dbReference type="ChEBI" id="CHEBI:15378"/>
        <dbReference type="ChEBI" id="CHEBI:29999"/>
        <dbReference type="ChEBI" id="CHEBI:30616"/>
        <dbReference type="ChEBI" id="CHEBI:83421"/>
        <dbReference type="ChEBI" id="CHEBI:456216"/>
        <dbReference type="EC" id="2.7.11.13"/>
    </reaction>
</comment>
<feature type="domain" description="Protein kinase" evidence="13">
    <location>
        <begin position="439"/>
        <end position="699"/>
    </location>
</feature>
<evidence type="ECO:0000256" key="2">
    <source>
        <dbReference type="ARBA" id="ARBA00022553"/>
    </source>
</evidence>
<feature type="compositionally biased region" description="Basic and acidic residues" evidence="12">
    <location>
        <begin position="404"/>
        <end position="426"/>
    </location>
</feature>
<evidence type="ECO:0000256" key="4">
    <source>
        <dbReference type="ARBA" id="ARBA00022741"/>
    </source>
</evidence>
<dbReference type="PANTHER" id="PTHR24351">
    <property type="entry name" value="RIBOSOMAL PROTEIN S6 KINASE"/>
    <property type="match status" value="1"/>
</dbReference>
<evidence type="ECO:0000259" key="14">
    <source>
        <dbReference type="PROSITE" id="PS51285"/>
    </source>
</evidence>
<gene>
    <name evidence="16" type="ORF">PECUL_23A027698</name>
</gene>
<feature type="domain" description="AGC-kinase C-terminal" evidence="14">
    <location>
        <begin position="700"/>
        <end position="767"/>
    </location>
</feature>
<organism evidence="16 17">
    <name type="scientific">Pelobates cultripes</name>
    <name type="common">Western spadefoot toad</name>
    <dbReference type="NCBI Taxonomy" id="61616"/>
    <lineage>
        <taxon>Eukaryota</taxon>
        <taxon>Metazoa</taxon>
        <taxon>Chordata</taxon>
        <taxon>Craniata</taxon>
        <taxon>Vertebrata</taxon>
        <taxon>Euteleostomi</taxon>
        <taxon>Amphibia</taxon>
        <taxon>Batrachia</taxon>
        <taxon>Anura</taxon>
        <taxon>Pelobatoidea</taxon>
        <taxon>Pelobatidae</taxon>
        <taxon>Pelobates</taxon>
    </lineage>
</organism>
<evidence type="ECO:0000256" key="3">
    <source>
        <dbReference type="ARBA" id="ARBA00022679"/>
    </source>
</evidence>
<feature type="region of interest" description="Disordered" evidence="12">
    <location>
        <begin position="387"/>
        <end position="426"/>
    </location>
</feature>
<dbReference type="InterPro" id="IPR017441">
    <property type="entry name" value="Protein_kinase_ATP_BS"/>
</dbReference>
<proteinExistence type="predicted"/>
<dbReference type="Pfam" id="PF02185">
    <property type="entry name" value="HR1"/>
    <property type="match status" value="2"/>
</dbReference>